<proteinExistence type="inferred from homology"/>
<evidence type="ECO:0000256" key="8">
    <source>
        <dbReference type="ARBA" id="ARBA00023170"/>
    </source>
</evidence>
<keyword evidence="7 11" id="KW-0472">Membrane</keyword>
<evidence type="ECO:0000256" key="5">
    <source>
        <dbReference type="ARBA" id="ARBA00022989"/>
    </source>
</evidence>
<dbReference type="EMBL" id="PPTA01000002">
    <property type="protein sequence ID" value="TFB06100.1"/>
    <property type="molecule type" value="Genomic_DNA"/>
</dbReference>
<comment type="subcellular location">
    <subcellularLocation>
        <location evidence="1">Membrane</location>
        <topology evidence="1">Multi-pass membrane protein</topology>
    </subcellularLocation>
</comment>
<accession>A0ABY2HFJ3</accession>
<protein>
    <recommendedName>
        <fullName evidence="14">Pheromone receptor</fullName>
    </recommendedName>
</protein>
<evidence type="ECO:0008006" key="14">
    <source>
        <dbReference type="Google" id="ProtNLM"/>
    </source>
</evidence>
<evidence type="ECO:0000313" key="12">
    <source>
        <dbReference type="EMBL" id="TFB06100.1"/>
    </source>
</evidence>
<evidence type="ECO:0000256" key="9">
    <source>
        <dbReference type="ARBA" id="ARBA00023224"/>
    </source>
</evidence>
<evidence type="ECO:0000256" key="1">
    <source>
        <dbReference type="ARBA" id="ARBA00004141"/>
    </source>
</evidence>
<keyword evidence="3" id="KW-0589">Pheromone response</keyword>
<feature type="compositionally biased region" description="Polar residues" evidence="10">
    <location>
        <begin position="394"/>
        <end position="403"/>
    </location>
</feature>
<name>A0ABY2HFJ3_9HYPO</name>
<evidence type="ECO:0000256" key="7">
    <source>
        <dbReference type="ARBA" id="ARBA00023136"/>
    </source>
</evidence>
<dbReference type="GeneID" id="300573885"/>
<feature type="transmembrane region" description="Helical" evidence="11">
    <location>
        <begin position="187"/>
        <end position="213"/>
    </location>
</feature>
<evidence type="ECO:0000256" key="2">
    <source>
        <dbReference type="ARBA" id="ARBA00011085"/>
    </source>
</evidence>
<keyword evidence="5 11" id="KW-1133">Transmembrane helix</keyword>
<feature type="transmembrane region" description="Helical" evidence="11">
    <location>
        <begin position="146"/>
        <end position="167"/>
    </location>
</feature>
<feature type="transmembrane region" description="Helical" evidence="11">
    <location>
        <begin position="303"/>
        <end position="324"/>
    </location>
</feature>
<keyword evidence="4 11" id="KW-0812">Transmembrane</keyword>
<dbReference type="Pfam" id="PF02076">
    <property type="entry name" value="STE3"/>
    <property type="match status" value="1"/>
</dbReference>
<dbReference type="InterPro" id="IPR001499">
    <property type="entry name" value="GPCR_STE3"/>
</dbReference>
<comment type="similarity">
    <text evidence="2">Belongs to the G-protein coupled receptor 4 family.</text>
</comment>
<feature type="compositionally biased region" description="Basic and acidic residues" evidence="10">
    <location>
        <begin position="498"/>
        <end position="507"/>
    </location>
</feature>
<dbReference type="PANTHER" id="PTHR28097:SF1">
    <property type="entry name" value="PHEROMONE A FACTOR RECEPTOR"/>
    <property type="match status" value="1"/>
</dbReference>
<gene>
    <name evidence="12" type="ORF">CCMA1212_002032</name>
</gene>
<organism evidence="12 13">
    <name type="scientific">Trichoderma ghanense</name>
    <dbReference type="NCBI Taxonomy" id="65468"/>
    <lineage>
        <taxon>Eukaryota</taxon>
        <taxon>Fungi</taxon>
        <taxon>Dikarya</taxon>
        <taxon>Ascomycota</taxon>
        <taxon>Pezizomycotina</taxon>
        <taxon>Sordariomycetes</taxon>
        <taxon>Hypocreomycetidae</taxon>
        <taxon>Hypocreales</taxon>
        <taxon>Hypocreaceae</taxon>
        <taxon>Trichoderma</taxon>
    </lineage>
</organism>
<dbReference type="RefSeq" id="XP_073562301.1">
    <property type="nucleotide sequence ID" value="XM_073699435.1"/>
</dbReference>
<dbReference type="PRINTS" id="PR00899">
    <property type="entry name" value="GPCRSTE3"/>
</dbReference>
<sequence length="515" mass="57290">MASILHHFPRGAPPIWTGDPIPPPYTSPSLTANLICRVLLSIVANLVCVVPLRLLYRNGELAAALFILNVEIQNLRTVVNALLWRNDDLQSWWPGYGLCDIDPYVHNLAIGLYSTCLLAIMRNLALQVGSLRANPLTRREKRRRNLIQALIVFPLPLLQAAWTYPLTQQRYYIGTLIGCSWLNAPTWPYIVFIILPPALVSLATAGYAILIYIRFRQITKTTQSALSNNRLAQSRSQRARRRLYLMVISILTPFLPIVLALAVINIVTVRPLQPFDFHAIHNHGPGEIPWNAIVYLPSTSISWAYMNICYIPIVTAVPVFVFFGMTKDAMNCYRVVLLFVGLGRLFPQLHEEYNPDSRAMASLSNGGSSNYTTSSRSSKGNTLSTQQSTTSTLHQPPSASSLPIHNRDVPVQLPHRNPFLFRTRLNFSLPFSLSLFKLPKQNVSSTPLEPLNHQPARRPSAWSDEEAQLFIPSSSTATVLASASASTPASRQASNGHDGTKIEKHDSAIATLPPH</sequence>
<evidence type="ECO:0000313" key="13">
    <source>
        <dbReference type="Proteomes" id="UP001642720"/>
    </source>
</evidence>
<feature type="region of interest" description="Disordered" evidence="10">
    <location>
        <begin position="481"/>
        <end position="515"/>
    </location>
</feature>
<evidence type="ECO:0000256" key="4">
    <source>
        <dbReference type="ARBA" id="ARBA00022692"/>
    </source>
</evidence>
<evidence type="ECO:0000256" key="10">
    <source>
        <dbReference type="SAM" id="MobiDB-lite"/>
    </source>
</evidence>
<evidence type="ECO:0000256" key="6">
    <source>
        <dbReference type="ARBA" id="ARBA00023040"/>
    </source>
</evidence>
<feature type="compositionally biased region" description="Low complexity" evidence="10">
    <location>
        <begin position="362"/>
        <end position="393"/>
    </location>
</feature>
<keyword evidence="8" id="KW-0675">Receptor</keyword>
<dbReference type="Proteomes" id="UP001642720">
    <property type="component" value="Unassembled WGS sequence"/>
</dbReference>
<keyword evidence="13" id="KW-1185">Reference proteome</keyword>
<comment type="caution">
    <text evidence="12">The sequence shown here is derived from an EMBL/GenBank/DDBJ whole genome shotgun (WGS) entry which is preliminary data.</text>
</comment>
<dbReference type="PANTHER" id="PTHR28097">
    <property type="entry name" value="PHEROMONE A FACTOR RECEPTOR"/>
    <property type="match status" value="1"/>
</dbReference>
<reference evidence="12 13" key="1">
    <citation type="submission" date="2018-01" db="EMBL/GenBank/DDBJ databases">
        <title>Genome characterization of the sugarcane-associated fungus Trichoderma ghanense CCMA-1212 and their application in lignocelulose bioconversion.</title>
        <authorList>
            <person name="Steindorff A.S."/>
            <person name="Mendes T.D."/>
            <person name="Vilela E.S.D."/>
            <person name="Rodrigues D.S."/>
            <person name="Formighieri E.F."/>
            <person name="Melo I.S."/>
            <person name="Favaro L.C.L."/>
        </authorList>
    </citation>
    <scope>NUCLEOTIDE SEQUENCE [LARGE SCALE GENOMIC DNA]</scope>
    <source>
        <strain evidence="12 13">CCMA-1212</strain>
    </source>
</reference>
<keyword evidence="9" id="KW-0807">Transducer</keyword>
<evidence type="ECO:0000256" key="11">
    <source>
        <dbReference type="SAM" id="Phobius"/>
    </source>
</evidence>
<keyword evidence="6" id="KW-0297">G-protein coupled receptor</keyword>
<feature type="region of interest" description="Disordered" evidence="10">
    <location>
        <begin position="360"/>
        <end position="408"/>
    </location>
</feature>
<evidence type="ECO:0000256" key="3">
    <source>
        <dbReference type="ARBA" id="ARBA00022507"/>
    </source>
</evidence>
<feature type="transmembrane region" description="Helical" evidence="11">
    <location>
        <begin position="32"/>
        <end position="56"/>
    </location>
</feature>
<dbReference type="CDD" id="cd14966">
    <property type="entry name" value="7tmD_STE3"/>
    <property type="match status" value="1"/>
</dbReference>
<feature type="compositionally biased region" description="Low complexity" evidence="10">
    <location>
        <begin position="481"/>
        <end position="494"/>
    </location>
</feature>
<feature type="transmembrane region" description="Helical" evidence="11">
    <location>
        <begin position="104"/>
        <end position="125"/>
    </location>
</feature>
<feature type="transmembrane region" description="Helical" evidence="11">
    <location>
        <begin position="243"/>
        <end position="267"/>
    </location>
</feature>